<evidence type="ECO:0000313" key="1">
    <source>
        <dbReference type="EMBL" id="KAK7497924.1"/>
    </source>
</evidence>
<dbReference type="EMBL" id="JACVVK020000054">
    <property type="protein sequence ID" value="KAK7497924.1"/>
    <property type="molecule type" value="Genomic_DNA"/>
</dbReference>
<feature type="non-terminal residue" evidence="1">
    <location>
        <position position="57"/>
    </location>
</feature>
<keyword evidence="2" id="KW-1185">Reference proteome</keyword>
<dbReference type="AlphaFoldDB" id="A0ABD0LED8"/>
<organism evidence="1 2">
    <name type="scientific">Batillaria attramentaria</name>
    <dbReference type="NCBI Taxonomy" id="370345"/>
    <lineage>
        <taxon>Eukaryota</taxon>
        <taxon>Metazoa</taxon>
        <taxon>Spiralia</taxon>
        <taxon>Lophotrochozoa</taxon>
        <taxon>Mollusca</taxon>
        <taxon>Gastropoda</taxon>
        <taxon>Caenogastropoda</taxon>
        <taxon>Sorbeoconcha</taxon>
        <taxon>Cerithioidea</taxon>
        <taxon>Batillariidae</taxon>
        <taxon>Batillaria</taxon>
    </lineage>
</organism>
<evidence type="ECO:0000313" key="2">
    <source>
        <dbReference type="Proteomes" id="UP001519460"/>
    </source>
</evidence>
<protein>
    <submittedName>
        <fullName evidence="1">Uncharacterized protein</fullName>
    </submittedName>
</protein>
<accession>A0ABD0LED8</accession>
<gene>
    <name evidence="1" type="ORF">BaRGS_00010795</name>
</gene>
<reference evidence="1 2" key="1">
    <citation type="journal article" date="2023" name="Sci. Data">
        <title>Genome assembly of the Korean intertidal mud-creeper Batillaria attramentaria.</title>
        <authorList>
            <person name="Patra A.K."/>
            <person name="Ho P.T."/>
            <person name="Jun S."/>
            <person name="Lee S.J."/>
            <person name="Kim Y."/>
            <person name="Won Y.J."/>
        </authorList>
    </citation>
    <scope>NUCLEOTIDE SEQUENCE [LARGE SCALE GENOMIC DNA]</scope>
    <source>
        <strain evidence="1">Wonlab-2016</strain>
    </source>
</reference>
<dbReference type="Proteomes" id="UP001519460">
    <property type="component" value="Unassembled WGS sequence"/>
</dbReference>
<proteinExistence type="predicted"/>
<comment type="caution">
    <text evidence="1">The sequence shown here is derived from an EMBL/GenBank/DDBJ whole genome shotgun (WGS) entry which is preliminary data.</text>
</comment>
<feature type="non-terminal residue" evidence="1">
    <location>
        <position position="1"/>
    </location>
</feature>
<name>A0ABD0LED8_9CAEN</name>
<sequence length="57" mass="6381">ADALIRSSTELARIAFKTFQDGQIIHNVNVNRDFTKGRVSPMHPTCTHRAHKYMGAA</sequence>